<evidence type="ECO:0000256" key="3">
    <source>
        <dbReference type="ARBA" id="ARBA00009463"/>
    </source>
</evidence>
<dbReference type="SUPFAM" id="SSF57756">
    <property type="entry name" value="Retrovirus zinc finger-like domains"/>
    <property type="match status" value="1"/>
</dbReference>
<dbReference type="Pfam" id="PF02737">
    <property type="entry name" value="3HCDH_N"/>
    <property type="match status" value="1"/>
</dbReference>
<comment type="catalytic activity">
    <reaction evidence="8">
        <text>a (3S)-3-hydroxyacyl-CoA + NAD(+) = a 3-oxoacyl-CoA + NADH + H(+)</text>
        <dbReference type="Rhea" id="RHEA:22432"/>
        <dbReference type="ChEBI" id="CHEBI:15378"/>
        <dbReference type="ChEBI" id="CHEBI:57318"/>
        <dbReference type="ChEBI" id="CHEBI:57540"/>
        <dbReference type="ChEBI" id="CHEBI:57945"/>
        <dbReference type="ChEBI" id="CHEBI:90726"/>
        <dbReference type="EC" id="1.1.1.35"/>
    </reaction>
</comment>
<keyword evidence="6" id="KW-0520">NAD</keyword>
<dbReference type="InterPro" id="IPR052242">
    <property type="entry name" value="Mito_3-hydroxyacyl-CoA_DH"/>
</dbReference>
<reference evidence="12 13" key="1">
    <citation type="submission" date="2023-08" db="EMBL/GenBank/DDBJ databases">
        <title>A Necator americanus chromosomal reference genome.</title>
        <authorList>
            <person name="Ilik V."/>
            <person name="Petrzelkova K.J."/>
            <person name="Pardy F."/>
            <person name="Fuh T."/>
            <person name="Niatou-Singa F.S."/>
            <person name="Gouil Q."/>
            <person name="Baker L."/>
            <person name="Ritchie M.E."/>
            <person name="Jex A.R."/>
            <person name="Gazzola D."/>
            <person name="Li H."/>
            <person name="Toshio Fujiwara R."/>
            <person name="Zhan B."/>
            <person name="Aroian R.V."/>
            <person name="Pafco B."/>
            <person name="Schwarz E.M."/>
        </authorList>
    </citation>
    <scope>NUCLEOTIDE SEQUENCE [LARGE SCALE GENOMIC DNA]</scope>
    <source>
        <strain evidence="12 13">Aroian</strain>
        <tissue evidence="12">Whole animal</tissue>
    </source>
</reference>
<dbReference type="InterPro" id="IPR013328">
    <property type="entry name" value="6PGD_dom2"/>
</dbReference>
<dbReference type="Pfam" id="PF03564">
    <property type="entry name" value="DUF1759"/>
    <property type="match status" value="1"/>
</dbReference>
<dbReference type="SUPFAM" id="SSF51735">
    <property type="entry name" value="NAD(P)-binding Rossmann-fold domains"/>
    <property type="match status" value="1"/>
</dbReference>
<dbReference type="PANTHER" id="PTHR43561">
    <property type="match status" value="1"/>
</dbReference>
<dbReference type="EC" id="1.1.1.35" evidence="4"/>
<dbReference type="Gene3D" id="3.40.50.720">
    <property type="entry name" value="NAD(P)-binding Rossmann-like Domain"/>
    <property type="match status" value="1"/>
</dbReference>
<comment type="similarity">
    <text evidence="3">Belongs to the 3-hydroxyacyl-CoA dehydrogenase family.</text>
</comment>
<evidence type="ECO:0000256" key="1">
    <source>
        <dbReference type="ARBA" id="ARBA00004305"/>
    </source>
</evidence>
<organism evidence="12 13">
    <name type="scientific">Necator americanus</name>
    <name type="common">Human hookworm</name>
    <dbReference type="NCBI Taxonomy" id="51031"/>
    <lineage>
        <taxon>Eukaryota</taxon>
        <taxon>Metazoa</taxon>
        <taxon>Ecdysozoa</taxon>
        <taxon>Nematoda</taxon>
        <taxon>Chromadorea</taxon>
        <taxon>Rhabditida</taxon>
        <taxon>Rhabditina</taxon>
        <taxon>Rhabditomorpha</taxon>
        <taxon>Strongyloidea</taxon>
        <taxon>Ancylostomatidae</taxon>
        <taxon>Bunostominae</taxon>
        <taxon>Necator</taxon>
    </lineage>
</organism>
<dbReference type="Pfam" id="PF00725">
    <property type="entry name" value="3HCDH"/>
    <property type="match status" value="1"/>
</dbReference>
<comment type="pathway">
    <text evidence="2">Lipid metabolism.</text>
</comment>
<dbReference type="SMART" id="SM00343">
    <property type="entry name" value="ZnF_C2HC"/>
    <property type="match status" value="3"/>
</dbReference>
<proteinExistence type="inferred from homology"/>
<feature type="compositionally biased region" description="Low complexity" evidence="10">
    <location>
        <begin position="424"/>
        <end position="436"/>
    </location>
</feature>
<dbReference type="InterPro" id="IPR006176">
    <property type="entry name" value="3-OHacyl-CoA_DH_NAD-bd"/>
</dbReference>
<dbReference type="InterPro" id="IPR036291">
    <property type="entry name" value="NAD(P)-bd_dom_sf"/>
</dbReference>
<dbReference type="InterPro" id="IPR006108">
    <property type="entry name" value="3HC_DH_C"/>
</dbReference>
<dbReference type="Gene3D" id="1.10.1040.10">
    <property type="entry name" value="N-(1-d-carboxylethyl)-l-norvaline Dehydrogenase, domain 2"/>
    <property type="match status" value="1"/>
</dbReference>
<dbReference type="PROSITE" id="PS00067">
    <property type="entry name" value="3HCDH"/>
    <property type="match status" value="1"/>
</dbReference>
<gene>
    <name evidence="12" type="primary">Necator_chrV.g18285</name>
    <name evidence="12" type="ORF">RB195_013494</name>
</gene>
<name>A0ABR1DVR7_NECAM</name>
<protein>
    <recommendedName>
        <fullName evidence="4">3-hydroxyacyl-CoA dehydrogenase</fullName>
        <ecNumber evidence="4">1.1.1.35</ecNumber>
    </recommendedName>
</protein>
<keyword evidence="9" id="KW-0862">Zinc</keyword>
<evidence type="ECO:0000256" key="5">
    <source>
        <dbReference type="ARBA" id="ARBA00023002"/>
    </source>
</evidence>
<dbReference type="PROSITE" id="PS50158">
    <property type="entry name" value="ZF_CCHC"/>
    <property type="match status" value="1"/>
</dbReference>
<dbReference type="InterPro" id="IPR036875">
    <property type="entry name" value="Znf_CCHC_sf"/>
</dbReference>
<keyword evidence="9" id="KW-0863">Zinc-finger</keyword>
<dbReference type="InterPro" id="IPR005312">
    <property type="entry name" value="DUF1759"/>
</dbReference>
<evidence type="ECO:0000256" key="2">
    <source>
        <dbReference type="ARBA" id="ARBA00005189"/>
    </source>
</evidence>
<keyword evidence="5" id="KW-0560">Oxidoreductase</keyword>
<evidence type="ECO:0000313" key="13">
    <source>
        <dbReference type="Proteomes" id="UP001303046"/>
    </source>
</evidence>
<comment type="caution">
    <text evidence="12">The sequence shown here is derived from an EMBL/GenBank/DDBJ whole genome shotgun (WGS) entry which is preliminary data.</text>
</comment>
<dbReference type="PANTHER" id="PTHR43561:SF1">
    <property type="entry name" value="HYDROXY-ACYL-COA DEHYDROGENASE"/>
    <property type="match status" value="1"/>
</dbReference>
<evidence type="ECO:0000256" key="10">
    <source>
        <dbReference type="SAM" id="MobiDB-lite"/>
    </source>
</evidence>
<dbReference type="InterPro" id="IPR008927">
    <property type="entry name" value="6-PGluconate_DH-like_C_sf"/>
</dbReference>
<keyword evidence="9" id="KW-0479">Metal-binding</keyword>
<dbReference type="EMBL" id="JAVFWL010000005">
    <property type="protein sequence ID" value="KAK6754527.1"/>
    <property type="molecule type" value="Genomic_DNA"/>
</dbReference>
<dbReference type="Pfam" id="PF00098">
    <property type="entry name" value="zf-CCHC"/>
    <property type="match status" value="1"/>
</dbReference>
<dbReference type="InterPro" id="IPR006180">
    <property type="entry name" value="3-OHacyl-CoA_DH_CS"/>
</dbReference>
<dbReference type="Proteomes" id="UP001303046">
    <property type="component" value="Unassembled WGS sequence"/>
</dbReference>
<evidence type="ECO:0000256" key="9">
    <source>
        <dbReference type="PROSITE-ProRule" id="PRU00047"/>
    </source>
</evidence>
<keyword evidence="13" id="KW-1185">Reference proteome</keyword>
<dbReference type="SUPFAM" id="SSF48179">
    <property type="entry name" value="6-phosphogluconate dehydrogenase C-terminal domain-like"/>
    <property type="match status" value="1"/>
</dbReference>
<evidence type="ECO:0000256" key="7">
    <source>
        <dbReference type="ARBA" id="ARBA00023128"/>
    </source>
</evidence>
<dbReference type="InterPro" id="IPR001878">
    <property type="entry name" value="Znf_CCHC"/>
</dbReference>
<feature type="region of interest" description="Disordered" evidence="10">
    <location>
        <begin position="414"/>
        <end position="450"/>
    </location>
</feature>
<keyword evidence="7" id="KW-0496">Mitochondrion</keyword>
<sequence>MVGPASLRTKKALLTRYCNNLSRVIERIDSAHTAAQASSDDATSPPRIKASLFELDATAKLAADALNAFTAALDEIDELPEEQDKQANDYIDSSLSLIERARLMAIELDAKNIGDREENDERGWTEMMRPKLPPIPIPIFTGKLQEYTNFWTLFESNVDRQPLTNLQKFNYLLTALRGEPRELIKRYPITEANYTHAIQLLRDKYGDESKLIADLQSRLEMTKADNKSIYAQRRLLEQILPIVTQLEELGITLNGSYPTKKLLSKFSYTLQRQVLERCLLQNKKETDWIMRDVLSELDDLITTQEQISEMIDSIPNKCDDRSRDSHNNNRSKKFLMKNATTKPDPNACMFCGSTQHKSADCTRIPSIHQRRTYMQQHRRCLNCGKEGHFVKDCTSKGCRYCTGMKHHHTLCPQRHNLGETTDQTPPRARTNTNTPQNRPPVPNVPRNTKRHVKTAVATAQPVQTTDSSATYPDITDTAQHSPQDTSILQNSTVDALDNKDKENISEAVNAQMKHLELCTDIQSAVTDADYIIEAVVEKKEVKHKIFLEAQKYCPQDALLITNTSSIRLIDLLPSIQDHSRFAGLHFFNPVPVMKLVEVVRSPDTSEETHAKLLEFCKKLGKRPVSCNDTPGFIVNRLLVPYLIDSIRMLERGDATKEDIDAAMCHGTACPMGPLSLCDYVGLDTIANVMQVWRESMPDDTRFAPIPLLEKLVSEGKLGRKTRQGFYTY</sequence>
<evidence type="ECO:0000256" key="8">
    <source>
        <dbReference type="ARBA" id="ARBA00049556"/>
    </source>
</evidence>
<accession>A0ABR1DVR7</accession>
<evidence type="ECO:0000259" key="11">
    <source>
        <dbReference type="PROSITE" id="PS50158"/>
    </source>
</evidence>
<evidence type="ECO:0000256" key="4">
    <source>
        <dbReference type="ARBA" id="ARBA00013000"/>
    </source>
</evidence>
<dbReference type="Gene3D" id="4.10.60.10">
    <property type="entry name" value="Zinc finger, CCHC-type"/>
    <property type="match status" value="1"/>
</dbReference>
<evidence type="ECO:0000313" key="12">
    <source>
        <dbReference type="EMBL" id="KAK6754527.1"/>
    </source>
</evidence>
<comment type="subcellular location">
    <subcellularLocation>
        <location evidence="1">Mitochondrion matrix</location>
    </subcellularLocation>
</comment>
<feature type="domain" description="CCHC-type" evidence="11">
    <location>
        <begin position="378"/>
        <end position="395"/>
    </location>
</feature>
<evidence type="ECO:0000256" key="6">
    <source>
        <dbReference type="ARBA" id="ARBA00023027"/>
    </source>
</evidence>